<organism evidence="1 2">
    <name type="scientific">Labrys neptuniae</name>
    <dbReference type="NCBI Taxonomy" id="376174"/>
    <lineage>
        <taxon>Bacteria</taxon>
        <taxon>Pseudomonadati</taxon>
        <taxon>Pseudomonadota</taxon>
        <taxon>Alphaproteobacteria</taxon>
        <taxon>Hyphomicrobiales</taxon>
        <taxon>Xanthobacteraceae</taxon>
        <taxon>Labrys</taxon>
    </lineage>
</organism>
<evidence type="ECO:0000313" key="2">
    <source>
        <dbReference type="Proteomes" id="UP001555786"/>
    </source>
</evidence>
<protein>
    <submittedName>
        <fullName evidence="1">Uncharacterized protein</fullName>
    </submittedName>
</protein>
<name>A0ABV3PI83_9HYPH</name>
<proteinExistence type="predicted"/>
<gene>
    <name evidence="1" type="ORF">ABXS05_07290</name>
</gene>
<reference evidence="1 2" key="1">
    <citation type="submission" date="2024-07" db="EMBL/GenBank/DDBJ databases">
        <title>Description of Labrys sedimenti sp. nov., isolated from a diclofenac-degrading enrichment culture.</title>
        <authorList>
            <person name="Tancsics A."/>
            <person name="Csepanyi A."/>
        </authorList>
    </citation>
    <scope>NUCLEOTIDE SEQUENCE [LARGE SCALE GENOMIC DNA]</scope>
    <source>
        <strain evidence="1 2">LMG 23578</strain>
    </source>
</reference>
<dbReference type="EMBL" id="JBFNQD010000001">
    <property type="protein sequence ID" value="MEW9305334.1"/>
    <property type="molecule type" value="Genomic_DNA"/>
</dbReference>
<dbReference type="Proteomes" id="UP001555786">
    <property type="component" value="Unassembled WGS sequence"/>
</dbReference>
<evidence type="ECO:0000313" key="1">
    <source>
        <dbReference type="EMBL" id="MEW9305334.1"/>
    </source>
</evidence>
<dbReference type="RefSeq" id="WP_367623398.1">
    <property type="nucleotide sequence ID" value="NZ_JBFNQD010000001.1"/>
</dbReference>
<keyword evidence="2" id="KW-1185">Reference proteome</keyword>
<sequence length="101" mass="11793">MTGLTARYDSDEVELERETTLRDFQQWMIHSFGLQEQDDLRRRIGDEAQIKQMLSPIFDEMRDGDSLWLCRSIVLGPLLGHRGIALVRAGRPLIYLKILNY</sequence>
<comment type="caution">
    <text evidence="1">The sequence shown here is derived from an EMBL/GenBank/DDBJ whole genome shotgun (WGS) entry which is preliminary data.</text>
</comment>
<accession>A0ABV3PI83</accession>